<keyword evidence="1" id="KW-0456">Lyase</keyword>
<feature type="non-terminal residue" evidence="2">
    <location>
        <position position="1"/>
    </location>
</feature>
<gene>
    <name evidence="2" type="ORF">S01H1_83148</name>
</gene>
<sequence length="80" mass="8666">YARIFYRNSVNGGYVVPLETDDRLIDGIATGDEVELDVAAGTLRDLTTGAEYPLQPLGDVAEIIEAGGIFEYARKTGMLK</sequence>
<dbReference type="AlphaFoldDB" id="X0Y318"/>
<dbReference type="InterPro" id="IPR015928">
    <property type="entry name" value="Aconitase/3IPM_dehydase_swvl"/>
</dbReference>
<dbReference type="SUPFAM" id="SSF52016">
    <property type="entry name" value="LeuD/IlvD-like"/>
    <property type="match status" value="1"/>
</dbReference>
<dbReference type="GO" id="GO:0016829">
    <property type="term" value="F:lyase activity"/>
    <property type="evidence" value="ECO:0007669"/>
    <property type="project" value="UniProtKB-KW"/>
</dbReference>
<organism evidence="2">
    <name type="scientific">marine sediment metagenome</name>
    <dbReference type="NCBI Taxonomy" id="412755"/>
    <lineage>
        <taxon>unclassified sequences</taxon>
        <taxon>metagenomes</taxon>
        <taxon>ecological metagenomes</taxon>
    </lineage>
</organism>
<evidence type="ECO:0008006" key="3">
    <source>
        <dbReference type="Google" id="ProtNLM"/>
    </source>
</evidence>
<protein>
    <recommendedName>
        <fullName evidence="3">Aconitase A/isopropylmalate dehydratase small subunit swivel domain-containing protein</fullName>
    </recommendedName>
</protein>
<accession>X0Y318</accession>
<dbReference type="InterPro" id="IPR050075">
    <property type="entry name" value="LeuD"/>
</dbReference>
<comment type="caution">
    <text evidence="2">The sequence shown here is derived from an EMBL/GenBank/DDBJ whole genome shotgun (WGS) entry which is preliminary data.</text>
</comment>
<reference evidence="2" key="1">
    <citation type="journal article" date="2014" name="Front. Microbiol.">
        <title>High frequency of phylogenetically diverse reductive dehalogenase-homologous genes in deep subseafloor sedimentary metagenomes.</title>
        <authorList>
            <person name="Kawai M."/>
            <person name="Futagami T."/>
            <person name="Toyoda A."/>
            <person name="Takaki Y."/>
            <person name="Nishi S."/>
            <person name="Hori S."/>
            <person name="Arai W."/>
            <person name="Tsubouchi T."/>
            <person name="Morono Y."/>
            <person name="Uchiyama I."/>
            <person name="Ito T."/>
            <person name="Fujiyama A."/>
            <person name="Inagaki F."/>
            <person name="Takami H."/>
        </authorList>
    </citation>
    <scope>NUCLEOTIDE SEQUENCE</scope>
    <source>
        <strain evidence="2">Expedition CK06-06</strain>
    </source>
</reference>
<dbReference type="Gene3D" id="3.20.19.10">
    <property type="entry name" value="Aconitase, domain 4"/>
    <property type="match status" value="1"/>
</dbReference>
<dbReference type="PANTHER" id="PTHR43345">
    <property type="entry name" value="3-ISOPROPYLMALATE DEHYDRATASE SMALL SUBUNIT 2-RELATED-RELATED"/>
    <property type="match status" value="1"/>
</dbReference>
<dbReference type="PANTHER" id="PTHR43345:SF2">
    <property type="entry name" value="3-ISOPROPYLMALATE DEHYDRATASE SMALL SUBUNIT 1"/>
    <property type="match status" value="1"/>
</dbReference>
<evidence type="ECO:0000313" key="2">
    <source>
        <dbReference type="EMBL" id="GAG43108.1"/>
    </source>
</evidence>
<proteinExistence type="predicted"/>
<evidence type="ECO:0000256" key="1">
    <source>
        <dbReference type="ARBA" id="ARBA00023239"/>
    </source>
</evidence>
<dbReference type="EMBL" id="BARS01056471">
    <property type="protein sequence ID" value="GAG43108.1"/>
    <property type="molecule type" value="Genomic_DNA"/>
</dbReference>
<name>X0Y318_9ZZZZ</name>